<dbReference type="AlphaFoldDB" id="A0A3M2RHA3"/>
<dbReference type="Pfam" id="PF10698">
    <property type="entry name" value="DUF2505"/>
    <property type="match status" value="1"/>
</dbReference>
<reference evidence="1 2" key="1">
    <citation type="submission" date="2018-08" db="EMBL/GenBank/DDBJ databases">
        <title>Whole Genome Sequence of the Moderate Halophilic Marine Bacterium Marinobacter litoralis Sw-45.</title>
        <authorList>
            <person name="Musa H."/>
        </authorList>
    </citation>
    <scope>NUCLEOTIDE SEQUENCE [LARGE SCALE GENOMIC DNA]</scope>
    <source>
        <strain evidence="1 2">Sw-45</strain>
    </source>
</reference>
<sequence>MELTLEHSYDAGLDHVISHFFSEELILAKNEKVGARNVKVVDVQKDSVAGKLVVEREMQASAEVPGILASFHREWNEVRQEEHWVKKDDGEWHCEFRVKVEGVPAKIKGVMRVQGNGDRCINYININVKSDVPFLGKKIARFLADDTRTKINEEHEAIVSLL</sequence>
<dbReference type="EMBL" id="QMDL01000002">
    <property type="protein sequence ID" value="RMJ04285.1"/>
    <property type="molecule type" value="Genomic_DNA"/>
</dbReference>
<accession>A0A3M2RHA3</accession>
<dbReference type="Proteomes" id="UP000265903">
    <property type="component" value="Unassembled WGS sequence"/>
</dbReference>
<proteinExistence type="predicted"/>
<protein>
    <recommendedName>
        <fullName evidence="3">Polyketide cyclase / dehydrase and lipid transport</fullName>
    </recommendedName>
</protein>
<name>A0A3M2RHA3_9GAMM</name>
<gene>
    <name evidence="1" type="ORF">DOQ08_01605</name>
</gene>
<dbReference type="OrthoDB" id="6194561at2"/>
<evidence type="ECO:0000313" key="1">
    <source>
        <dbReference type="EMBL" id="RMJ04285.1"/>
    </source>
</evidence>
<dbReference type="InterPro" id="IPR019639">
    <property type="entry name" value="DUF2505"/>
</dbReference>
<evidence type="ECO:0000313" key="2">
    <source>
        <dbReference type="Proteomes" id="UP000265903"/>
    </source>
</evidence>
<evidence type="ECO:0008006" key="3">
    <source>
        <dbReference type="Google" id="ProtNLM"/>
    </source>
</evidence>
<organism evidence="1 2">
    <name type="scientific">Marinobacter litoralis</name>
    <dbReference type="NCBI Taxonomy" id="187981"/>
    <lineage>
        <taxon>Bacteria</taxon>
        <taxon>Pseudomonadati</taxon>
        <taxon>Pseudomonadota</taxon>
        <taxon>Gammaproteobacteria</taxon>
        <taxon>Pseudomonadales</taxon>
        <taxon>Marinobacteraceae</taxon>
        <taxon>Marinobacter</taxon>
    </lineage>
</organism>
<keyword evidence="2" id="KW-1185">Reference proteome</keyword>
<dbReference type="RefSeq" id="WP_114334376.1">
    <property type="nucleotide sequence ID" value="NZ_QMDL01000002.1"/>
</dbReference>
<comment type="caution">
    <text evidence="1">The sequence shown here is derived from an EMBL/GenBank/DDBJ whole genome shotgun (WGS) entry which is preliminary data.</text>
</comment>